<evidence type="ECO:0000256" key="6">
    <source>
        <dbReference type="ARBA" id="ARBA00023141"/>
    </source>
</evidence>
<feature type="binding site" evidence="9">
    <location>
        <position position="86"/>
    </location>
    <ligand>
        <name>5-phospho-alpha-D-ribose 1-diphosphate</name>
        <dbReference type="ChEBI" id="CHEBI:58017"/>
    </ligand>
</feature>
<feature type="binding site" evidence="9">
    <location>
        <position position="224"/>
    </location>
    <ligand>
        <name>Mg(2+)</name>
        <dbReference type="ChEBI" id="CHEBI:18420"/>
        <label>1</label>
    </ligand>
</feature>
<comment type="cofactor">
    <cofactor evidence="9">
        <name>Mg(2+)</name>
        <dbReference type="ChEBI" id="CHEBI:18420"/>
    </cofactor>
    <text evidence="9">Binds 2 magnesium ions per monomer.</text>
</comment>
<feature type="binding site" evidence="9">
    <location>
        <begin position="81"/>
        <end position="82"/>
    </location>
    <ligand>
        <name>5-phospho-alpha-D-ribose 1-diphosphate</name>
        <dbReference type="ChEBI" id="CHEBI:58017"/>
    </ligand>
</feature>
<feature type="binding site" evidence="9">
    <location>
        <position position="78"/>
    </location>
    <ligand>
        <name>anthranilate</name>
        <dbReference type="ChEBI" id="CHEBI:16567"/>
        <label>1</label>
    </ligand>
</feature>
<keyword evidence="9" id="KW-0479">Metal-binding</keyword>
<feature type="binding site" evidence="9">
    <location>
        <position position="223"/>
    </location>
    <ligand>
        <name>Mg(2+)</name>
        <dbReference type="ChEBI" id="CHEBI:18420"/>
        <label>2</label>
    </ligand>
</feature>
<keyword evidence="9" id="KW-0460">Magnesium</keyword>
<evidence type="ECO:0000256" key="1">
    <source>
        <dbReference type="ARBA" id="ARBA00004907"/>
    </source>
</evidence>
<keyword evidence="3 9" id="KW-0328">Glycosyltransferase</keyword>
<feature type="binding site" evidence="9">
    <location>
        <position position="90"/>
    </location>
    <ligand>
        <name>Mg(2+)</name>
        <dbReference type="ChEBI" id="CHEBI:18420"/>
        <label>1</label>
    </ligand>
</feature>
<comment type="similarity">
    <text evidence="8">In the C-terminal section; belongs to the anthranilate phosphoribosyltransferase family.</text>
</comment>
<keyword evidence="4 9" id="KW-0808">Transferase</keyword>
<dbReference type="InterPro" id="IPR035902">
    <property type="entry name" value="Nuc_phospho_transferase"/>
</dbReference>
<gene>
    <name evidence="9 12" type="primary">trpD</name>
    <name evidence="12" type="ORF">AB4Y30_02510</name>
</gene>
<dbReference type="EMBL" id="CP162599">
    <property type="protein sequence ID" value="XDK33260.1"/>
    <property type="molecule type" value="Genomic_DNA"/>
</dbReference>
<keyword evidence="2 9" id="KW-0028">Amino-acid biosynthesis</keyword>
<dbReference type="GO" id="GO:0004048">
    <property type="term" value="F:anthranilate phosphoribosyltransferase activity"/>
    <property type="evidence" value="ECO:0007669"/>
    <property type="project" value="UniProtKB-UniRule"/>
</dbReference>
<evidence type="ECO:0000259" key="11">
    <source>
        <dbReference type="Pfam" id="PF02885"/>
    </source>
</evidence>
<dbReference type="AlphaFoldDB" id="A0AB39HSG4"/>
<accession>A0AB39HSG4</accession>
<dbReference type="InterPro" id="IPR005940">
    <property type="entry name" value="Anthranilate_Pribosyl_Tfrase"/>
</dbReference>
<dbReference type="GO" id="GO:0000287">
    <property type="term" value="F:magnesium ion binding"/>
    <property type="evidence" value="ECO:0007669"/>
    <property type="project" value="UniProtKB-UniRule"/>
</dbReference>
<feature type="domain" description="Glycosyl transferase family 3" evidence="10">
    <location>
        <begin position="71"/>
        <end position="321"/>
    </location>
</feature>
<dbReference type="EC" id="2.4.2.18" evidence="9"/>
<comment type="subunit">
    <text evidence="9">Homodimer.</text>
</comment>
<feature type="binding site" evidence="9">
    <location>
        <position position="224"/>
    </location>
    <ligand>
        <name>Mg(2+)</name>
        <dbReference type="ChEBI" id="CHEBI:18420"/>
        <label>2</label>
    </ligand>
</feature>
<comment type="catalytic activity">
    <reaction evidence="7 9">
        <text>N-(5-phospho-beta-D-ribosyl)anthranilate + diphosphate = 5-phospho-alpha-D-ribose 1-diphosphate + anthranilate</text>
        <dbReference type="Rhea" id="RHEA:11768"/>
        <dbReference type="ChEBI" id="CHEBI:16567"/>
        <dbReference type="ChEBI" id="CHEBI:18277"/>
        <dbReference type="ChEBI" id="CHEBI:33019"/>
        <dbReference type="ChEBI" id="CHEBI:58017"/>
        <dbReference type="EC" id="2.4.2.18"/>
    </reaction>
</comment>
<evidence type="ECO:0000256" key="4">
    <source>
        <dbReference type="ARBA" id="ARBA00022679"/>
    </source>
</evidence>
<feature type="binding site" evidence="9">
    <location>
        <position position="109"/>
    </location>
    <ligand>
        <name>anthranilate</name>
        <dbReference type="ChEBI" id="CHEBI:16567"/>
        <label>1</label>
    </ligand>
</feature>
<name>A0AB39HSG4_9BACI</name>
<feature type="binding site" evidence="9">
    <location>
        <position position="164"/>
    </location>
    <ligand>
        <name>anthranilate</name>
        <dbReference type="ChEBI" id="CHEBI:16567"/>
        <label>2</label>
    </ligand>
</feature>
<comment type="pathway">
    <text evidence="1 9">Amino-acid biosynthesis; L-tryptophan biosynthesis; L-tryptophan from chorismate: step 2/5.</text>
</comment>
<dbReference type="Pfam" id="PF00591">
    <property type="entry name" value="Glycos_transf_3"/>
    <property type="match status" value="1"/>
</dbReference>
<dbReference type="SUPFAM" id="SSF47648">
    <property type="entry name" value="Nucleoside phosphorylase/phosphoribosyltransferase N-terminal domain"/>
    <property type="match status" value="1"/>
</dbReference>
<dbReference type="SUPFAM" id="SSF52418">
    <property type="entry name" value="Nucleoside phosphorylase/phosphoribosyltransferase catalytic domain"/>
    <property type="match status" value="1"/>
</dbReference>
<evidence type="ECO:0000256" key="2">
    <source>
        <dbReference type="ARBA" id="ARBA00022605"/>
    </source>
</evidence>
<feature type="binding site" evidence="9">
    <location>
        <begin position="88"/>
        <end position="91"/>
    </location>
    <ligand>
        <name>5-phospho-alpha-D-ribose 1-diphosphate</name>
        <dbReference type="ChEBI" id="CHEBI:58017"/>
    </ligand>
</feature>
<sequence>MKHYIEKLINKEDLTIDEMRAATNACFENVTDVQIAAFLTALRAKGETADEITGLAEVIRSKSTLSSISFQNVMDNCGTGGDGANSFNISTTAAFVIAGAGVKVAKHGNRSISSKTGSADVLEHLGISLTLDKHQVEEMLQENNIAFLFAQHVHSRLKQIMKVRKELGLPTIMNSIGPLTNPIELDTQLLGIYNRHMLHDMAEALYKLGRKRAIVLNGAGYMDEASLAGENHLVLLENKKLTPFTLTPEEVGLPTYSLEDIRGGDAKDNAEILLNVLKGKPGAYLDTVLLNAGLGLFANGAAGSIQTGIAMAQESIDSGAAMEKLQTLINYSKSFTSKVV</sequence>
<dbReference type="Gene3D" id="3.40.1030.10">
    <property type="entry name" value="Nucleoside phosphorylase/phosphoribosyltransferase catalytic domain"/>
    <property type="match status" value="1"/>
</dbReference>
<dbReference type="Gene3D" id="1.20.970.10">
    <property type="entry name" value="Transferase, Pyrimidine Nucleoside Phosphorylase, Chain C"/>
    <property type="match status" value="1"/>
</dbReference>
<keyword evidence="6 9" id="KW-0057">Aromatic amino acid biosynthesis</keyword>
<proteinExistence type="inferred from homology"/>
<comment type="similarity">
    <text evidence="9">Belongs to the anthranilate phosphoribosyltransferase family.</text>
</comment>
<evidence type="ECO:0000256" key="3">
    <source>
        <dbReference type="ARBA" id="ARBA00022676"/>
    </source>
</evidence>
<evidence type="ECO:0000313" key="12">
    <source>
        <dbReference type="EMBL" id="XDK33260.1"/>
    </source>
</evidence>
<dbReference type="Pfam" id="PF02885">
    <property type="entry name" value="Glycos_trans_3N"/>
    <property type="match status" value="1"/>
</dbReference>
<dbReference type="NCBIfam" id="TIGR01245">
    <property type="entry name" value="trpD"/>
    <property type="match status" value="1"/>
</dbReference>
<reference evidence="12" key="1">
    <citation type="submission" date="2024-07" db="EMBL/GenBank/DDBJ databases">
        <title>Halotolerant mesophilic bacterium Ornithinibacillus sp. 4-3, sp. nov., isolated from soil.</title>
        <authorList>
            <person name="Sidarenka A.V."/>
            <person name="Guliayeva D.E."/>
            <person name="Leanovich S.I."/>
            <person name="Hileuskaya K.S."/>
            <person name="Akhremchuk A.E."/>
            <person name="Sikolenko M.A."/>
            <person name="Valentovich L.N."/>
        </authorList>
    </citation>
    <scope>NUCLEOTIDE SEQUENCE</scope>
    <source>
        <strain evidence="12">4-3</strain>
    </source>
</reference>
<feature type="binding site" evidence="9">
    <location>
        <begin position="106"/>
        <end position="114"/>
    </location>
    <ligand>
        <name>5-phospho-alpha-D-ribose 1-diphosphate</name>
        <dbReference type="ChEBI" id="CHEBI:58017"/>
    </ligand>
</feature>
<dbReference type="GO" id="GO:0005829">
    <property type="term" value="C:cytosol"/>
    <property type="evidence" value="ECO:0007669"/>
    <property type="project" value="TreeGrafter"/>
</dbReference>
<protein>
    <recommendedName>
        <fullName evidence="9">Anthranilate phosphoribosyltransferase</fullName>
        <ecNumber evidence="9">2.4.2.18</ecNumber>
    </recommendedName>
</protein>
<feature type="binding site" evidence="9">
    <location>
        <position position="78"/>
    </location>
    <ligand>
        <name>5-phospho-alpha-D-ribose 1-diphosphate</name>
        <dbReference type="ChEBI" id="CHEBI:58017"/>
    </ligand>
</feature>
<dbReference type="InterPro" id="IPR036320">
    <property type="entry name" value="Glycosyl_Trfase_fam3_N_dom_sf"/>
</dbReference>
<dbReference type="RefSeq" id="WP_368653942.1">
    <property type="nucleotide sequence ID" value="NZ_CP162599.1"/>
</dbReference>
<feature type="domain" description="Glycosyl transferase family 3 N-terminal" evidence="11">
    <location>
        <begin position="2"/>
        <end position="62"/>
    </location>
</feature>
<comment type="function">
    <text evidence="9">Catalyzes the transfer of the phosphoribosyl group of 5-phosphorylribose-1-pyrophosphate (PRPP) to anthranilate to yield N-(5'-phosphoribosyl)-anthranilate (PRA).</text>
</comment>
<dbReference type="GO" id="GO:0000162">
    <property type="term" value="P:L-tryptophan biosynthetic process"/>
    <property type="evidence" value="ECO:0007669"/>
    <property type="project" value="UniProtKB-UniRule"/>
</dbReference>
<dbReference type="HAMAP" id="MF_00211">
    <property type="entry name" value="TrpD"/>
    <property type="match status" value="1"/>
</dbReference>
<organism evidence="12">
    <name type="scientific">Ornithinibacillus sp. 4-3</name>
    <dbReference type="NCBI Taxonomy" id="3231488"/>
    <lineage>
        <taxon>Bacteria</taxon>
        <taxon>Bacillati</taxon>
        <taxon>Bacillota</taxon>
        <taxon>Bacilli</taxon>
        <taxon>Bacillales</taxon>
        <taxon>Bacillaceae</taxon>
        <taxon>Ornithinibacillus</taxon>
    </lineage>
</organism>
<evidence type="ECO:0000256" key="7">
    <source>
        <dbReference type="ARBA" id="ARBA00052328"/>
    </source>
</evidence>
<dbReference type="PANTHER" id="PTHR43285">
    <property type="entry name" value="ANTHRANILATE PHOSPHORIBOSYLTRANSFERASE"/>
    <property type="match status" value="1"/>
</dbReference>
<comment type="caution">
    <text evidence="9">Lacks conserved residue(s) required for the propagation of feature annotation.</text>
</comment>
<evidence type="ECO:0000259" key="10">
    <source>
        <dbReference type="Pfam" id="PF00591"/>
    </source>
</evidence>
<evidence type="ECO:0000256" key="9">
    <source>
        <dbReference type="HAMAP-Rule" id="MF_00211"/>
    </source>
</evidence>
<dbReference type="FunFam" id="3.40.1030.10:FF:000002">
    <property type="entry name" value="Anthranilate phosphoribosyltransferase"/>
    <property type="match status" value="1"/>
</dbReference>
<feature type="binding site" evidence="9">
    <location>
        <position position="118"/>
    </location>
    <ligand>
        <name>5-phospho-alpha-D-ribose 1-diphosphate</name>
        <dbReference type="ChEBI" id="CHEBI:58017"/>
    </ligand>
</feature>
<evidence type="ECO:0000256" key="5">
    <source>
        <dbReference type="ARBA" id="ARBA00022822"/>
    </source>
</evidence>
<evidence type="ECO:0000256" key="8">
    <source>
        <dbReference type="ARBA" id="ARBA00061188"/>
    </source>
</evidence>
<dbReference type="PANTHER" id="PTHR43285:SF2">
    <property type="entry name" value="ANTHRANILATE PHOSPHORIBOSYLTRANSFERASE"/>
    <property type="match status" value="1"/>
</dbReference>
<dbReference type="InterPro" id="IPR017459">
    <property type="entry name" value="Glycosyl_Trfase_fam3_N_dom"/>
</dbReference>
<dbReference type="InterPro" id="IPR000312">
    <property type="entry name" value="Glycosyl_Trfase_fam3"/>
</dbReference>
<keyword evidence="5 9" id="KW-0822">Tryptophan biosynthesis</keyword>